<proteinExistence type="predicted"/>
<dbReference type="EMBL" id="JAGHQM010000730">
    <property type="protein sequence ID" value="KAH0558813.1"/>
    <property type="molecule type" value="Genomic_DNA"/>
</dbReference>
<sequence length="123" mass="13007">MDSMPSSSIGQVQVRKASYGSHQNSPIADPHTRNGLNELFGQTAGSTNEGRCEWIASADSDSTTVLKPPAAHESGPRDFGSSDIRVASDGDTTMQSPPGWTAFESPARDKRAQEPNWGGSGDD</sequence>
<feature type="region of interest" description="Disordered" evidence="1">
    <location>
        <begin position="59"/>
        <end position="123"/>
    </location>
</feature>
<accession>A0A9P8LAV3</accession>
<dbReference type="AlphaFoldDB" id="A0A9P8LAV3"/>
<reference evidence="2" key="1">
    <citation type="submission" date="2021-03" db="EMBL/GenBank/DDBJ databases">
        <title>Comparative genomics and phylogenomic investigation of the class Geoglossomycetes provide insights into ecological specialization and systematics.</title>
        <authorList>
            <person name="Melie T."/>
            <person name="Pirro S."/>
            <person name="Miller A.N."/>
            <person name="Quandt A."/>
        </authorList>
    </citation>
    <scope>NUCLEOTIDE SEQUENCE</scope>
    <source>
        <strain evidence="2">CAQ_001_2017</strain>
    </source>
</reference>
<dbReference type="Proteomes" id="UP000750711">
    <property type="component" value="Unassembled WGS sequence"/>
</dbReference>
<gene>
    <name evidence="2" type="ORF">GP486_004542</name>
</gene>
<keyword evidence="3" id="KW-1185">Reference proteome</keyword>
<feature type="region of interest" description="Disordered" evidence="1">
    <location>
        <begin position="1"/>
        <end position="45"/>
    </location>
</feature>
<organism evidence="2 3">
    <name type="scientific">Trichoglossum hirsutum</name>
    <dbReference type="NCBI Taxonomy" id="265104"/>
    <lineage>
        <taxon>Eukaryota</taxon>
        <taxon>Fungi</taxon>
        <taxon>Dikarya</taxon>
        <taxon>Ascomycota</taxon>
        <taxon>Pezizomycotina</taxon>
        <taxon>Geoglossomycetes</taxon>
        <taxon>Geoglossales</taxon>
        <taxon>Geoglossaceae</taxon>
        <taxon>Trichoglossum</taxon>
    </lineage>
</organism>
<evidence type="ECO:0000256" key="1">
    <source>
        <dbReference type="SAM" id="MobiDB-lite"/>
    </source>
</evidence>
<comment type="caution">
    <text evidence="2">The sequence shown here is derived from an EMBL/GenBank/DDBJ whole genome shotgun (WGS) entry which is preliminary data.</text>
</comment>
<name>A0A9P8LAV3_9PEZI</name>
<feature type="compositionally biased region" description="Polar residues" evidence="1">
    <location>
        <begin position="1"/>
        <end position="11"/>
    </location>
</feature>
<evidence type="ECO:0000313" key="2">
    <source>
        <dbReference type="EMBL" id="KAH0558813.1"/>
    </source>
</evidence>
<protein>
    <submittedName>
        <fullName evidence="2">Uncharacterized protein</fullName>
    </submittedName>
</protein>
<evidence type="ECO:0000313" key="3">
    <source>
        <dbReference type="Proteomes" id="UP000750711"/>
    </source>
</evidence>